<evidence type="ECO:0000256" key="1">
    <source>
        <dbReference type="SAM" id="MobiDB-lite"/>
    </source>
</evidence>
<dbReference type="AlphaFoldDB" id="A0A2G9V6Z8"/>
<proteinExistence type="predicted"/>
<evidence type="ECO:0000313" key="2">
    <source>
        <dbReference type="EMBL" id="PIO77500.1"/>
    </source>
</evidence>
<name>A0A2G9V6Z8_TELCI</name>
<accession>A0A2G9V6Z8</accession>
<dbReference type="SUPFAM" id="SSF51120">
    <property type="entry name" value="beta-Roll"/>
    <property type="match status" value="1"/>
</dbReference>
<gene>
    <name evidence="2" type="ORF">TELCIR_00382</name>
</gene>
<evidence type="ECO:0000313" key="3">
    <source>
        <dbReference type="Proteomes" id="UP000230423"/>
    </source>
</evidence>
<feature type="region of interest" description="Disordered" evidence="1">
    <location>
        <begin position="85"/>
        <end position="160"/>
    </location>
</feature>
<dbReference type="InterPro" id="IPR011049">
    <property type="entry name" value="Serralysin-like_metalloprot_C"/>
</dbReference>
<feature type="compositionally biased region" description="Gly residues" evidence="1">
    <location>
        <begin position="138"/>
        <end position="160"/>
    </location>
</feature>
<feature type="compositionally biased region" description="Basic and acidic residues" evidence="1">
    <location>
        <begin position="92"/>
        <end position="101"/>
    </location>
</feature>
<dbReference type="EMBL" id="KZ344995">
    <property type="protein sequence ID" value="PIO77500.1"/>
    <property type="molecule type" value="Genomic_DNA"/>
</dbReference>
<reference evidence="2 3" key="1">
    <citation type="submission" date="2015-09" db="EMBL/GenBank/DDBJ databases">
        <title>Draft genome of the parasitic nematode Teladorsagia circumcincta isolate WARC Sus (inbred).</title>
        <authorList>
            <person name="Mitreva M."/>
        </authorList>
    </citation>
    <scope>NUCLEOTIDE SEQUENCE [LARGE SCALE GENOMIC DNA]</scope>
    <source>
        <strain evidence="2 3">S</strain>
    </source>
</reference>
<keyword evidence="3" id="KW-1185">Reference proteome</keyword>
<organism evidence="2 3">
    <name type="scientific">Teladorsagia circumcincta</name>
    <name type="common">Brown stomach worm</name>
    <name type="synonym">Ostertagia circumcincta</name>
    <dbReference type="NCBI Taxonomy" id="45464"/>
    <lineage>
        <taxon>Eukaryota</taxon>
        <taxon>Metazoa</taxon>
        <taxon>Ecdysozoa</taxon>
        <taxon>Nematoda</taxon>
        <taxon>Chromadorea</taxon>
        <taxon>Rhabditida</taxon>
        <taxon>Rhabditina</taxon>
        <taxon>Rhabditomorpha</taxon>
        <taxon>Strongyloidea</taxon>
        <taxon>Trichostrongylidae</taxon>
        <taxon>Teladorsagia</taxon>
    </lineage>
</organism>
<feature type="compositionally biased region" description="Gly residues" evidence="1">
    <location>
        <begin position="111"/>
        <end position="127"/>
    </location>
</feature>
<feature type="compositionally biased region" description="Low complexity" evidence="1">
    <location>
        <begin position="128"/>
        <end position="137"/>
    </location>
</feature>
<sequence>MYAIISMKDSLYFLSSVIVNKAMEQGDDDQMSRYSVDGSVETVEVAGSRLCSARDNGATSCQLTEQLLPVRQHAQVVTSAMEMRNDTGSGRSFEKYSEHSKQANPIAGNGTMPGGSGNGTMSGGSGNGTTPATPGNGTIAGNGTMAGNGTISGGNGTRTQ</sequence>
<protein>
    <submittedName>
        <fullName evidence="2">Uncharacterized protein</fullName>
    </submittedName>
</protein>
<dbReference type="Proteomes" id="UP000230423">
    <property type="component" value="Unassembled WGS sequence"/>
</dbReference>